<dbReference type="Gene3D" id="3.30.450.20">
    <property type="entry name" value="PAS domain"/>
    <property type="match status" value="1"/>
</dbReference>
<dbReference type="eggNOG" id="COG0840">
    <property type="taxonomic scope" value="Bacteria"/>
</dbReference>
<dbReference type="EMBL" id="AP010904">
    <property type="protein sequence ID" value="BAH76394.1"/>
    <property type="molecule type" value="Genomic_DNA"/>
</dbReference>
<dbReference type="PANTHER" id="PTHR32089">
    <property type="entry name" value="METHYL-ACCEPTING CHEMOTAXIS PROTEIN MCPB"/>
    <property type="match status" value="1"/>
</dbReference>
<dbReference type="Proteomes" id="UP000009071">
    <property type="component" value="Chromosome"/>
</dbReference>
<dbReference type="InterPro" id="IPR004089">
    <property type="entry name" value="MCPsignal_dom"/>
</dbReference>
<dbReference type="SMART" id="SM00283">
    <property type="entry name" value="MA"/>
    <property type="match status" value="1"/>
</dbReference>
<dbReference type="Gene3D" id="1.10.287.950">
    <property type="entry name" value="Methyl-accepting chemotaxis protein"/>
    <property type="match status" value="1"/>
</dbReference>
<name>C4XHM0_SOLM1</name>
<accession>C4XHM0</accession>
<protein>
    <submittedName>
        <fullName evidence="4">Methyl-accepting chemotaxis protein</fullName>
    </submittedName>
</protein>
<dbReference type="STRING" id="573370.DMR_29030"/>
<dbReference type="KEGG" id="dma:DMR_29030"/>
<dbReference type="CDD" id="cd11386">
    <property type="entry name" value="MCP_signal"/>
    <property type="match status" value="1"/>
</dbReference>
<dbReference type="InterPro" id="IPR035965">
    <property type="entry name" value="PAS-like_dom_sf"/>
</dbReference>
<evidence type="ECO:0000256" key="1">
    <source>
        <dbReference type="ARBA" id="ARBA00023224"/>
    </source>
</evidence>
<keyword evidence="1 2" id="KW-0807">Transducer</keyword>
<evidence type="ECO:0000256" key="2">
    <source>
        <dbReference type="PROSITE-ProRule" id="PRU00284"/>
    </source>
</evidence>
<dbReference type="Pfam" id="PF00015">
    <property type="entry name" value="MCPsignal"/>
    <property type="match status" value="1"/>
</dbReference>
<dbReference type="PROSITE" id="PS50111">
    <property type="entry name" value="CHEMOTAXIS_TRANSDUC_2"/>
    <property type="match status" value="1"/>
</dbReference>
<dbReference type="GO" id="GO:0007165">
    <property type="term" value="P:signal transduction"/>
    <property type="evidence" value="ECO:0007669"/>
    <property type="project" value="UniProtKB-KW"/>
</dbReference>
<dbReference type="SUPFAM" id="SSF58104">
    <property type="entry name" value="Methyl-accepting chemotaxis protein (MCP) signaling domain"/>
    <property type="match status" value="1"/>
</dbReference>
<proteinExistence type="predicted"/>
<reference evidence="4 5" key="1">
    <citation type="journal article" date="2009" name="Genome Res.">
        <title>Whole genome sequence of Desulfovibrio magneticus strain RS-1 revealed common gene clusters in magnetotactic bacteria.</title>
        <authorList>
            <person name="Nakazawa H."/>
            <person name="Arakaki A."/>
            <person name="Narita-Yamada S."/>
            <person name="Yashiro I."/>
            <person name="Jinno K."/>
            <person name="Aoki N."/>
            <person name="Tsuruyama A."/>
            <person name="Okamura Y."/>
            <person name="Tanikawa S."/>
            <person name="Fujita N."/>
            <person name="Takeyama H."/>
            <person name="Matsunaga T."/>
        </authorList>
    </citation>
    <scope>NUCLEOTIDE SEQUENCE [LARGE SCALE GENOMIC DNA]</scope>
    <source>
        <strain evidence="5">ATCC 700980 / DSM 13731 / RS-1</strain>
    </source>
</reference>
<evidence type="ECO:0000313" key="4">
    <source>
        <dbReference type="EMBL" id="BAH76394.1"/>
    </source>
</evidence>
<evidence type="ECO:0000259" key="3">
    <source>
        <dbReference type="PROSITE" id="PS50111"/>
    </source>
</evidence>
<dbReference type="InterPro" id="IPR000014">
    <property type="entry name" value="PAS"/>
</dbReference>
<dbReference type="AlphaFoldDB" id="C4XHM0"/>
<dbReference type="CDD" id="cd00130">
    <property type="entry name" value="PAS"/>
    <property type="match status" value="1"/>
</dbReference>
<keyword evidence="5" id="KW-1185">Reference proteome</keyword>
<dbReference type="SUPFAM" id="SSF55785">
    <property type="entry name" value="PYP-like sensor domain (PAS domain)"/>
    <property type="match status" value="1"/>
</dbReference>
<evidence type="ECO:0000313" key="5">
    <source>
        <dbReference type="Proteomes" id="UP000009071"/>
    </source>
</evidence>
<gene>
    <name evidence="4" type="ordered locus">DMR_29030</name>
</gene>
<sequence length="477" mass="51531">MLIFVVIASVVITKSINSPLKSLGLFSNKIASGDYGAVIDDNFCPEFESLKKKTLEMTNKPKESLGFSQSVMQGYRQPFLTIDLDGRITSVNNAALLMLESDLPAEAYIGKKAGYLFYKDESRETNIQKLIKSTNWSSTEDVSLTTQKNNKLSVKADRCQLKDLDGNVTGGIATYTDLTDIKCSESQAILQSEDMRRAATETENIASGLFEAVESLSNQINIAADGATTQRERSETTSLAMDELKNIISQVTDQADIAAKNANIAQEKALEGSNIVKQSVEAIHEVSLTAARLSENMQSLEAHSKSIGEIIGVISDIADQTNLLALNAAIEAARAGDSGRGFAVVADEVRKLAEKTTHATLEVENTIRAIQESTKLNISQMNNAIKIIDGATDLANKSGNSLSEIVSIAETTATGSQNIVEASREQYVNAEKIAQLANEVRITADETDQGLHQASSAVEQLTEMARALKNLVDKLSR</sequence>
<dbReference type="GO" id="GO:0016020">
    <property type="term" value="C:membrane"/>
    <property type="evidence" value="ECO:0007669"/>
    <property type="project" value="InterPro"/>
</dbReference>
<feature type="domain" description="Methyl-accepting transducer" evidence="3">
    <location>
        <begin position="205"/>
        <end position="441"/>
    </location>
</feature>
<organism evidence="4 5">
    <name type="scientific">Solidesulfovibrio magneticus (strain ATCC 700980 / DSM 13731 / RS-1)</name>
    <name type="common">Desulfovibrio magneticus</name>
    <dbReference type="NCBI Taxonomy" id="573370"/>
    <lineage>
        <taxon>Bacteria</taxon>
        <taxon>Pseudomonadati</taxon>
        <taxon>Thermodesulfobacteriota</taxon>
        <taxon>Desulfovibrionia</taxon>
        <taxon>Desulfovibrionales</taxon>
        <taxon>Desulfovibrionaceae</taxon>
        <taxon>Solidesulfovibrio</taxon>
    </lineage>
</organism>
<dbReference type="Pfam" id="PF13426">
    <property type="entry name" value="PAS_9"/>
    <property type="match status" value="1"/>
</dbReference>
<dbReference type="HOGENOM" id="CLU_000445_107_27_7"/>
<dbReference type="PANTHER" id="PTHR32089:SF112">
    <property type="entry name" value="LYSOZYME-LIKE PROTEIN-RELATED"/>
    <property type="match status" value="1"/>
</dbReference>